<dbReference type="Pfam" id="PF11739">
    <property type="entry name" value="YdbH-like"/>
    <property type="match status" value="1"/>
</dbReference>
<dbReference type="InterPro" id="IPR021730">
    <property type="entry name" value="YdbH"/>
</dbReference>
<accession>A0A9X2CG42</accession>
<protein>
    <submittedName>
        <fullName evidence="1">YdbH domain-containing protein</fullName>
    </submittedName>
</protein>
<organism evidence="1 2">
    <name type="scientific">Shewanella pneumatophori</name>
    <dbReference type="NCBI Taxonomy" id="314092"/>
    <lineage>
        <taxon>Bacteria</taxon>
        <taxon>Pseudomonadati</taxon>
        <taxon>Pseudomonadota</taxon>
        <taxon>Gammaproteobacteria</taxon>
        <taxon>Alteromonadales</taxon>
        <taxon>Shewanellaceae</taxon>
        <taxon>Shewanella</taxon>
    </lineage>
</organism>
<dbReference type="EMBL" id="JAKILB010000001">
    <property type="protein sequence ID" value="MCL1137074.1"/>
    <property type="molecule type" value="Genomic_DNA"/>
</dbReference>
<name>A0A9X2CG42_9GAMM</name>
<reference evidence="1" key="1">
    <citation type="submission" date="2022-01" db="EMBL/GenBank/DDBJ databases">
        <title>Whole genome-based taxonomy of the Shewanellaceae.</title>
        <authorList>
            <person name="Martin-Rodriguez A.J."/>
        </authorList>
    </citation>
    <scope>NUCLEOTIDE SEQUENCE</scope>
    <source>
        <strain evidence="1">KCTC 23973</strain>
    </source>
</reference>
<sequence>MTIELANQYLSAYNTQIHQLSFAPKSFTQWQIASALISVDNTDIRLTDLNLMFDENTQPWAFEINDLLALSVERVDVALSPSALWQSSSAAHATGPAVGLNFDSLPDIKVNHTHLTLKGINESELSVDLQNLSLNKLRQLQSQIYINNKPLLTLSADLNETEWRASSNIDLTLLQAFSRQLAQSEQLLLANKTNVISGTNEVNHNHQYQSLLAPLYELVEKIDDKHIQLHANLDSRLKLNLKTAQISSQHRLSQASLVFDDFEQTLLRPMSLDTSEKKQHSSSGLSFDISGHITEPTLTVEPFSLPLRLDTKLSETDPTIITVNSDERLKNLLQKLNDKPFEQALLNLYQQLSLDNSNIDDSNIVNSKPDQAIQSPNLLINLAQGLSYKITENKLHIPAVSIELKDSKLRAVIAVNDLHYHLDNANSDYLLKGDWHIEASHNQALTLNRLWPSLNKLPYQVNFNQSEINLSGDLSAGQTGTNTDFNIQIKSGAQQTSKGIELIQPDLPQSANSTSLKAHSTATNTLHIDQTKLLLDSPVEYRFSMNANSDYFSASKQLSMNQLSIPAFSYQVSGLSSNIVTNNELEEQYALKVASIGFNLQAPTKLILRSFTESQQLTRAANAKTYTKAAPLSEVTAQQNQDQAALNLPLTQQLLSHKLSNQIAIDISNVRIDKSGYNRPLEPTSSSRLHGIAEKNKPSKLSKRRHIKQKLAEFDEISLLQVLALNKQTLQTNESWQINDLNLTSQHQLAPQHNIKYFSLAGDWQFSSEFAPILAFLSQTDSLPESLDIQGNAEFAMHYELEKNQQLAFAASLIPQVKDITGSINNLPFEGGNMDTQCNFNWQQNSDNKRKSEFNCDNIALSLLAFNPGVLITDINAEAAVNFATESQTNTSINQTPTLDPKAAEQQTSDSNNLALAKQLLGVKQASFALTAQGDLLGGQLLIPQFELNLKQPSSAYFVLQQIDLEQLLAIQPQVGVYATGIFDGVLPVNLDNGKASVIGGKLAARAPGGLIAIGNNPAVEQMRQSQPYLEFAFSTLEHLNYSELSSTFDMNALGDAILKVNVKGRSRGMERPIHFNYSQEENMLQLLRSLQIGDNLQNQIERAVK</sequence>
<comment type="caution">
    <text evidence="1">The sequence shown here is derived from an EMBL/GenBank/DDBJ whole genome shotgun (WGS) entry which is preliminary data.</text>
</comment>
<dbReference type="RefSeq" id="WP_248948006.1">
    <property type="nucleotide sequence ID" value="NZ_JAKILB010000001.1"/>
</dbReference>
<proteinExistence type="predicted"/>
<keyword evidence="2" id="KW-1185">Reference proteome</keyword>
<dbReference type="AlphaFoldDB" id="A0A9X2CG42"/>
<dbReference type="Proteomes" id="UP001139293">
    <property type="component" value="Unassembled WGS sequence"/>
</dbReference>
<gene>
    <name evidence="1" type="ORF">L2740_00590</name>
</gene>
<evidence type="ECO:0000313" key="1">
    <source>
        <dbReference type="EMBL" id="MCL1137074.1"/>
    </source>
</evidence>
<evidence type="ECO:0000313" key="2">
    <source>
        <dbReference type="Proteomes" id="UP001139293"/>
    </source>
</evidence>